<dbReference type="OMA" id="RKSNQQM"/>
<evidence type="ECO:0000313" key="2">
    <source>
        <dbReference type="EMBL" id="KAG8466453.1"/>
    </source>
</evidence>
<keyword evidence="3" id="KW-1185">Reference proteome</keyword>
<reference evidence="2" key="1">
    <citation type="submission" date="2021-05" db="EMBL/GenBank/DDBJ databases">
        <title>The genome of the haptophyte Pavlova lutheri (Diacronema luteri, Pavlovales) - a model for lipid biosynthesis in eukaryotic algae.</title>
        <authorList>
            <person name="Hulatt C.J."/>
            <person name="Posewitz M.C."/>
        </authorList>
    </citation>
    <scope>NUCLEOTIDE SEQUENCE</scope>
    <source>
        <strain evidence="2">NIVA-4/92</strain>
    </source>
</reference>
<proteinExistence type="predicted"/>
<feature type="coiled-coil region" evidence="1">
    <location>
        <begin position="109"/>
        <end position="163"/>
    </location>
</feature>
<evidence type="ECO:0000256" key="1">
    <source>
        <dbReference type="SAM" id="Coils"/>
    </source>
</evidence>
<organism evidence="2 3">
    <name type="scientific">Diacronema lutheri</name>
    <name type="common">Unicellular marine alga</name>
    <name type="synonym">Monochrysis lutheri</name>
    <dbReference type="NCBI Taxonomy" id="2081491"/>
    <lineage>
        <taxon>Eukaryota</taxon>
        <taxon>Haptista</taxon>
        <taxon>Haptophyta</taxon>
        <taxon>Pavlovophyceae</taxon>
        <taxon>Pavlovales</taxon>
        <taxon>Pavlovaceae</taxon>
        <taxon>Diacronema</taxon>
    </lineage>
</organism>
<evidence type="ECO:0008006" key="4">
    <source>
        <dbReference type="Google" id="ProtNLM"/>
    </source>
</evidence>
<protein>
    <recommendedName>
        <fullName evidence="4">Trichohyalin-plectin-homology domain-containing protein</fullName>
    </recommendedName>
</protein>
<evidence type="ECO:0000313" key="3">
    <source>
        <dbReference type="Proteomes" id="UP000751190"/>
    </source>
</evidence>
<accession>A0A8J5XKL5</accession>
<dbReference type="Proteomes" id="UP000751190">
    <property type="component" value="Unassembled WGS sequence"/>
</dbReference>
<sequence>MLPGAPEPTSETIFVDRYAEIAEYLKQEADAAEISRKQKLKEERHQQRLFLDEQVRLQKEHAAREKADEHKFVTFERERRERWNAIDATKRAEMKQAETVQKLARDAQVREVQARKDAARRVAEASERETLERIRDELRDERVQRLTRQLEESDNMARVVEQNERNLKLAAERRHQQFLNGQKVGIEYKKILDKQERDREDALASTQARMQRQAQNAANFFDAIAVEGAKDLAKAIARQDADAAARDAELAGRDERRRQLQRECNAILELQVQERRVAGRRHAAEERAIVQLEAEANARAAAAEREEDRRRRAFEASYRTELSTQVRTDRVRKQMLGYTLPTAEMQMNSQLLRKVAAAGLTDKRTTKATIAPPRALAD</sequence>
<gene>
    <name evidence="2" type="ORF">KFE25_002209</name>
</gene>
<dbReference type="EMBL" id="JAGTXO010000008">
    <property type="protein sequence ID" value="KAG8466453.1"/>
    <property type="molecule type" value="Genomic_DNA"/>
</dbReference>
<dbReference type="AlphaFoldDB" id="A0A8J5XKL5"/>
<comment type="caution">
    <text evidence="2">The sequence shown here is derived from an EMBL/GenBank/DDBJ whole genome shotgun (WGS) entry which is preliminary data.</text>
</comment>
<keyword evidence="1" id="KW-0175">Coiled coil</keyword>
<name>A0A8J5XKL5_DIALT</name>